<gene>
    <name evidence="3" type="ORF">GUITHDRAFT_103865</name>
</gene>
<evidence type="ECO:0000313" key="5">
    <source>
        <dbReference type="Proteomes" id="UP000011087"/>
    </source>
</evidence>
<feature type="region of interest" description="Disordered" evidence="2">
    <location>
        <begin position="218"/>
        <end position="302"/>
    </location>
</feature>
<dbReference type="HOGENOM" id="CLU_675185_0_0_1"/>
<dbReference type="PaxDb" id="55529-EKX50639"/>
<proteinExistence type="predicted"/>
<name>L1JQR7_GUITC</name>
<feature type="coiled-coil region" evidence="1">
    <location>
        <begin position="323"/>
        <end position="389"/>
    </location>
</feature>
<organism evidence="3">
    <name type="scientific">Guillardia theta (strain CCMP2712)</name>
    <name type="common">Cryptophyte</name>
    <dbReference type="NCBI Taxonomy" id="905079"/>
    <lineage>
        <taxon>Eukaryota</taxon>
        <taxon>Cryptophyceae</taxon>
        <taxon>Pyrenomonadales</taxon>
        <taxon>Geminigeraceae</taxon>
        <taxon>Guillardia</taxon>
    </lineage>
</organism>
<feature type="compositionally biased region" description="Acidic residues" evidence="2">
    <location>
        <begin position="287"/>
        <end position="301"/>
    </location>
</feature>
<reference evidence="5" key="2">
    <citation type="submission" date="2012-11" db="EMBL/GenBank/DDBJ databases">
        <authorList>
            <person name="Kuo A."/>
            <person name="Curtis B.A."/>
            <person name="Tanifuji G."/>
            <person name="Burki F."/>
            <person name="Gruber A."/>
            <person name="Irimia M."/>
            <person name="Maruyama S."/>
            <person name="Arias M.C."/>
            <person name="Ball S.G."/>
            <person name="Gile G.H."/>
            <person name="Hirakawa Y."/>
            <person name="Hopkins J.F."/>
            <person name="Rensing S.A."/>
            <person name="Schmutz J."/>
            <person name="Symeonidi A."/>
            <person name="Elias M."/>
            <person name="Eveleigh R.J."/>
            <person name="Herman E.K."/>
            <person name="Klute M.J."/>
            <person name="Nakayama T."/>
            <person name="Obornik M."/>
            <person name="Reyes-Prieto A."/>
            <person name="Armbrust E.V."/>
            <person name="Aves S.J."/>
            <person name="Beiko R.G."/>
            <person name="Coutinho P."/>
            <person name="Dacks J.B."/>
            <person name="Durnford D.G."/>
            <person name="Fast N.M."/>
            <person name="Green B.R."/>
            <person name="Grisdale C."/>
            <person name="Hempe F."/>
            <person name="Henrissat B."/>
            <person name="Hoppner M.P."/>
            <person name="Ishida K.-I."/>
            <person name="Kim E."/>
            <person name="Koreny L."/>
            <person name="Kroth P.G."/>
            <person name="Liu Y."/>
            <person name="Malik S.-B."/>
            <person name="Maier U.G."/>
            <person name="McRose D."/>
            <person name="Mock T."/>
            <person name="Neilson J.A."/>
            <person name="Onodera N.T."/>
            <person name="Poole A.M."/>
            <person name="Pritham E.J."/>
            <person name="Richards T.A."/>
            <person name="Rocap G."/>
            <person name="Roy S.W."/>
            <person name="Sarai C."/>
            <person name="Schaack S."/>
            <person name="Shirato S."/>
            <person name="Slamovits C.H."/>
            <person name="Spencer D.F."/>
            <person name="Suzuki S."/>
            <person name="Worden A.Z."/>
            <person name="Zauner S."/>
            <person name="Barry K."/>
            <person name="Bell C."/>
            <person name="Bharti A.K."/>
            <person name="Crow J.A."/>
            <person name="Grimwood J."/>
            <person name="Kramer R."/>
            <person name="Lindquist E."/>
            <person name="Lucas S."/>
            <person name="Salamov A."/>
            <person name="McFadden G.I."/>
            <person name="Lane C.E."/>
            <person name="Keeling P.J."/>
            <person name="Gray M.W."/>
            <person name="Grigoriev I.V."/>
            <person name="Archibald J.M."/>
        </authorList>
    </citation>
    <scope>NUCLEOTIDE SEQUENCE</scope>
    <source>
        <strain evidence="5">CCMP2712</strain>
    </source>
</reference>
<keyword evidence="5" id="KW-1185">Reference proteome</keyword>
<feature type="compositionally biased region" description="Low complexity" evidence="2">
    <location>
        <begin position="8"/>
        <end position="21"/>
    </location>
</feature>
<dbReference type="GeneID" id="17307290"/>
<dbReference type="Proteomes" id="UP000011087">
    <property type="component" value="Unassembled WGS sequence"/>
</dbReference>
<accession>L1JQR7</accession>
<sequence>MAALTSLAESPPMAPEAEASSGVKKLSEPSSTSSGVKKLSEPSSASGVKKLSEPSSSSGVKKLSEPSSSSGVKKPSKPHSSSSGVKKPSDQSSSSSRVQRTQRMSFRGYPGNAGFKRLVLFTKTMADALPRRRMARKRESKIFFEKLTETLNRDPLFGGALKYCTARDKGTEVIKITDKIIADGEEDYLMTIENEGRDINELDELYIQIARIRNSLAKQEGDVKTNGAPQPTDGSLSEKLNDCSAASAAAMEDTPMVNQEPSAREEREPEAEQRSCKRAKPSRDVEVEQESESSNADESDAPDAILDFVDQIESSFTMMVRSLEAKARERAEMDRELQKVQLENEKKLSNFRSQYETLQKKIAQQMQHNKEMEHKIEMLKSILSREEQNAKNDLRSLTVLAQSVSSLD</sequence>
<evidence type="ECO:0000313" key="3">
    <source>
        <dbReference type="EMBL" id="EKX50639.1"/>
    </source>
</evidence>
<protein>
    <submittedName>
        <fullName evidence="3 4">Uncharacterized protein</fullName>
    </submittedName>
</protein>
<feature type="compositionally biased region" description="Basic and acidic residues" evidence="2">
    <location>
        <begin position="262"/>
        <end position="286"/>
    </location>
</feature>
<evidence type="ECO:0000256" key="1">
    <source>
        <dbReference type="SAM" id="Coils"/>
    </source>
</evidence>
<feature type="region of interest" description="Disordered" evidence="2">
    <location>
        <begin position="1"/>
        <end position="108"/>
    </location>
</feature>
<keyword evidence="1" id="KW-0175">Coiled coil</keyword>
<feature type="compositionally biased region" description="Low complexity" evidence="2">
    <location>
        <begin position="46"/>
        <end position="96"/>
    </location>
</feature>
<dbReference type="EnsemblProtists" id="EKX50639">
    <property type="protein sequence ID" value="EKX50639"/>
    <property type="gene ID" value="GUITHDRAFT_103865"/>
</dbReference>
<evidence type="ECO:0000256" key="2">
    <source>
        <dbReference type="SAM" id="MobiDB-lite"/>
    </source>
</evidence>
<reference evidence="3 5" key="1">
    <citation type="journal article" date="2012" name="Nature">
        <title>Algal genomes reveal evolutionary mosaicism and the fate of nucleomorphs.</title>
        <authorList>
            <consortium name="DOE Joint Genome Institute"/>
            <person name="Curtis B.A."/>
            <person name="Tanifuji G."/>
            <person name="Burki F."/>
            <person name="Gruber A."/>
            <person name="Irimia M."/>
            <person name="Maruyama S."/>
            <person name="Arias M.C."/>
            <person name="Ball S.G."/>
            <person name="Gile G.H."/>
            <person name="Hirakawa Y."/>
            <person name="Hopkins J.F."/>
            <person name="Kuo A."/>
            <person name="Rensing S.A."/>
            <person name="Schmutz J."/>
            <person name="Symeonidi A."/>
            <person name="Elias M."/>
            <person name="Eveleigh R.J."/>
            <person name="Herman E.K."/>
            <person name="Klute M.J."/>
            <person name="Nakayama T."/>
            <person name="Obornik M."/>
            <person name="Reyes-Prieto A."/>
            <person name="Armbrust E.V."/>
            <person name="Aves S.J."/>
            <person name="Beiko R.G."/>
            <person name="Coutinho P."/>
            <person name="Dacks J.B."/>
            <person name="Durnford D.G."/>
            <person name="Fast N.M."/>
            <person name="Green B.R."/>
            <person name="Grisdale C.J."/>
            <person name="Hempel F."/>
            <person name="Henrissat B."/>
            <person name="Hoppner M.P."/>
            <person name="Ishida K."/>
            <person name="Kim E."/>
            <person name="Koreny L."/>
            <person name="Kroth P.G."/>
            <person name="Liu Y."/>
            <person name="Malik S.B."/>
            <person name="Maier U.G."/>
            <person name="McRose D."/>
            <person name="Mock T."/>
            <person name="Neilson J.A."/>
            <person name="Onodera N.T."/>
            <person name="Poole A.M."/>
            <person name="Pritham E.J."/>
            <person name="Richards T.A."/>
            <person name="Rocap G."/>
            <person name="Roy S.W."/>
            <person name="Sarai C."/>
            <person name="Schaack S."/>
            <person name="Shirato S."/>
            <person name="Slamovits C.H."/>
            <person name="Spencer D.F."/>
            <person name="Suzuki S."/>
            <person name="Worden A.Z."/>
            <person name="Zauner S."/>
            <person name="Barry K."/>
            <person name="Bell C."/>
            <person name="Bharti A.K."/>
            <person name="Crow J.A."/>
            <person name="Grimwood J."/>
            <person name="Kramer R."/>
            <person name="Lindquist E."/>
            <person name="Lucas S."/>
            <person name="Salamov A."/>
            <person name="McFadden G.I."/>
            <person name="Lane C.E."/>
            <person name="Keeling P.J."/>
            <person name="Gray M.W."/>
            <person name="Grigoriev I.V."/>
            <person name="Archibald J.M."/>
        </authorList>
    </citation>
    <scope>NUCLEOTIDE SEQUENCE</scope>
    <source>
        <strain evidence="3 5">CCMP2712</strain>
    </source>
</reference>
<dbReference type="RefSeq" id="XP_005837619.1">
    <property type="nucleotide sequence ID" value="XM_005837562.1"/>
</dbReference>
<dbReference type="KEGG" id="gtt:GUITHDRAFT_103865"/>
<reference evidence="4" key="3">
    <citation type="submission" date="2016-03" db="UniProtKB">
        <authorList>
            <consortium name="EnsemblProtists"/>
        </authorList>
    </citation>
    <scope>IDENTIFICATION</scope>
</reference>
<feature type="compositionally biased region" description="Polar residues" evidence="2">
    <location>
        <begin position="28"/>
        <end position="45"/>
    </location>
</feature>
<dbReference type="EMBL" id="JH992978">
    <property type="protein sequence ID" value="EKX50639.1"/>
    <property type="molecule type" value="Genomic_DNA"/>
</dbReference>
<dbReference type="AlphaFoldDB" id="L1JQR7"/>
<evidence type="ECO:0000313" key="4">
    <source>
        <dbReference type="EnsemblProtists" id="EKX50639"/>
    </source>
</evidence>